<evidence type="ECO:0000313" key="3">
    <source>
        <dbReference type="Proteomes" id="UP000002494"/>
    </source>
</evidence>
<keyword evidence="3" id="KW-1185">Reference proteome</keyword>
<dbReference type="GeneTree" id="ENSGT00800000124303"/>
<evidence type="ECO:0000256" key="1">
    <source>
        <dbReference type="SAM" id="MobiDB-lite"/>
    </source>
</evidence>
<dbReference type="InterPro" id="IPR029096">
    <property type="entry name" value="Dppa3"/>
</dbReference>
<evidence type="ECO:0000313" key="2">
    <source>
        <dbReference type="Ensembl" id="ENSRNOP00000100487.1"/>
    </source>
</evidence>
<dbReference type="PANTHER" id="PTHR31577">
    <property type="entry name" value="DEVELOPMENTAL PLURIPOTENCY-ASSOCIATED PROTEIN 3-RELATED"/>
    <property type="match status" value="1"/>
</dbReference>
<reference evidence="2" key="2">
    <citation type="submission" date="2025-08" db="UniProtKB">
        <authorList>
            <consortium name="Ensembl"/>
        </authorList>
    </citation>
    <scope>IDENTIFICATION</scope>
    <source>
        <strain evidence="2">Brown Norway</strain>
    </source>
</reference>
<dbReference type="PANTHER" id="PTHR31577:SF2">
    <property type="entry name" value="DEVELOPMENTAL PLURIPOTENCY-ASSOCIATED PROTEIN 3"/>
    <property type="match status" value="1"/>
</dbReference>
<feature type="region of interest" description="Disordered" evidence="1">
    <location>
        <begin position="1"/>
        <end position="36"/>
    </location>
</feature>
<sequence>MDEPSEKVDPVVNPETQMYDGSQREDEGDSPDDSGRPAFCLPCRGFGKPGGPLFSPCSTSTRLFSLSPALAKWSTRSFRLSFRGQGVVHGGLQETLSLQILQPETLVKVMKKLTLNPSAKPTKYHRRQRVRLQVKSQPVENRSERIMREVQSAFPRRRVRTLLSVLKDPIARMRRFVRIEQRQRQLEGNERRDEPFRCLCTFCHYQRWDPSENAKIGQNQKN</sequence>
<gene>
    <name evidence="2" type="primary">Dppa3</name>
</gene>
<organism evidence="2 3">
    <name type="scientific">Rattus norvegicus</name>
    <name type="common">Rat</name>
    <dbReference type="NCBI Taxonomy" id="10116"/>
    <lineage>
        <taxon>Eukaryota</taxon>
        <taxon>Metazoa</taxon>
        <taxon>Chordata</taxon>
        <taxon>Craniata</taxon>
        <taxon>Vertebrata</taxon>
        <taxon>Euteleostomi</taxon>
        <taxon>Mammalia</taxon>
        <taxon>Eutheria</taxon>
        <taxon>Euarchontoglires</taxon>
        <taxon>Glires</taxon>
        <taxon>Rodentia</taxon>
        <taxon>Myomorpha</taxon>
        <taxon>Muroidea</taxon>
        <taxon>Muridae</taxon>
        <taxon>Murinae</taxon>
        <taxon>Rattus</taxon>
    </lineage>
</organism>
<dbReference type="RGD" id="1310932">
    <property type="gene designation" value="Dppa3"/>
</dbReference>
<accession>A0ABK0L7R3</accession>
<dbReference type="Ensembl" id="ENSRNOT00000124317.1">
    <property type="protein sequence ID" value="ENSRNOP00000100487.1"/>
    <property type="gene ID" value="ENSRNOG00000022950.7"/>
</dbReference>
<name>A0ABK0L7R3_RAT</name>
<dbReference type="Proteomes" id="UP000002494">
    <property type="component" value="Chromosome 4"/>
</dbReference>
<reference evidence="2" key="1">
    <citation type="submission" date="2024-01" db="EMBL/GenBank/DDBJ databases">
        <title>GRCr8: a new rat reference genome assembly contstructed from accurate long reads and long range scaffolding.</title>
        <authorList>
            <person name="Doris P.A."/>
            <person name="Kalbfleisch T."/>
            <person name="Li K."/>
            <person name="Howe K."/>
            <person name="Wood J."/>
        </authorList>
    </citation>
    <scope>NUCLEOTIDE SEQUENCE [LARGE SCALE GENOMIC DNA]</scope>
    <source>
        <strain evidence="2">Brown Norway</strain>
    </source>
</reference>
<proteinExistence type="predicted"/>
<protein>
    <submittedName>
        <fullName evidence="2">Developmental pluripotency-associated 3</fullName>
    </submittedName>
</protein>
<dbReference type="Pfam" id="PF15549">
    <property type="entry name" value="PGC7_Stella"/>
    <property type="match status" value="1"/>
</dbReference>
<reference evidence="2" key="3">
    <citation type="submission" date="2025-09" db="UniProtKB">
        <authorList>
            <consortium name="Ensembl"/>
        </authorList>
    </citation>
    <scope>IDENTIFICATION</scope>
    <source>
        <strain evidence="2">Brown Norway</strain>
    </source>
</reference>